<feature type="transmembrane region" description="Helical" evidence="1">
    <location>
        <begin position="328"/>
        <end position="351"/>
    </location>
</feature>
<gene>
    <name evidence="2" type="ORF">ACJEBI_22480</name>
</gene>
<dbReference type="EMBL" id="JBJHQH010000021">
    <property type="protein sequence ID" value="MFK9094228.1"/>
    <property type="molecule type" value="Genomic_DNA"/>
</dbReference>
<feature type="transmembrane region" description="Helical" evidence="1">
    <location>
        <begin position="31"/>
        <end position="56"/>
    </location>
</feature>
<evidence type="ECO:0000313" key="2">
    <source>
        <dbReference type="EMBL" id="MFK9094228.1"/>
    </source>
</evidence>
<keyword evidence="1" id="KW-0472">Membrane</keyword>
<keyword evidence="1" id="KW-1133">Transmembrane helix</keyword>
<feature type="transmembrane region" description="Helical" evidence="1">
    <location>
        <begin position="62"/>
        <end position="84"/>
    </location>
</feature>
<dbReference type="Pfam" id="PF19863">
    <property type="entry name" value="DUF6337"/>
    <property type="match status" value="1"/>
</dbReference>
<sequence length="412" mass="47384">MAILCWLISVIQIVILILCERRIFKKKIMSPILFLGFPFLAITLLSICFGSIFNFVSLTKEIFIIWWIGIFFVWFGGVLSHFVIPKKNRIYSDFPISSRKTRRICIAITITGSISILMRAYQLFWGASVHIFASNDFSAALAQGVYGWIRIALLICLTYILCTFKIKETTLIEVIAVILGIATIMIYQIKGVTLLPLVVCVLYRYQSGKKVFSTKVILGSVFIAASVFFIAYALPYVLSGDYSVLTDSEFYKYIGEKIMKYCWAGILAFCKFININIEPSEPWYILISPIYNVLRRLWDGEGTSPVTSYFLEIGPDITSNVFTIFGTIYIFSSYLGLILISFIIGFFAYWSMELAIKNPNNEWYKLGYAMFLFYMVMGIFDYFFYHAYVLIMLVLVYFIGFKAKRSLRVEVN</sequence>
<feature type="transmembrane region" description="Helical" evidence="1">
    <location>
        <begin position="6"/>
        <end position="24"/>
    </location>
</feature>
<dbReference type="RefSeq" id="WP_406582703.1">
    <property type="nucleotide sequence ID" value="NZ_JBJHQH010000021.1"/>
</dbReference>
<keyword evidence="1" id="KW-0812">Transmembrane</keyword>
<comment type="caution">
    <text evidence="2">The sequence shown here is derived from an EMBL/GenBank/DDBJ whole genome shotgun (WGS) entry which is preliminary data.</text>
</comment>
<feature type="transmembrane region" description="Helical" evidence="1">
    <location>
        <begin position="217"/>
        <end position="238"/>
    </location>
</feature>
<evidence type="ECO:0000313" key="3">
    <source>
        <dbReference type="Proteomes" id="UP001623041"/>
    </source>
</evidence>
<keyword evidence="3" id="KW-1185">Reference proteome</keyword>
<feature type="transmembrane region" description="Helical" evidence="1">
    <location>
        <begin position="145"/>
        <end position="162"/>
    </location>
</feature>
<evidence type="ECO:0000256" key="1">
    <source>
        <dbReference type="SAM" id="Phobius"/>
    </source>
</evidence>
<name>A0ABW8RL30_9BACI</name>
<reference evidence="2 3" key="1">
    <citation type="submission" date="2024-11" db="EMBL/GenBank/DDBJ databases">
        <authorList>
            <person name="Lucas J.A."/>
        </authorList>
    </citation>
    <scope>NUCLEOTIDE SEQUENCE [LARGE SCALE GENOMIC DNA]</scope>
    <source>
        <strain evidence="2 3">Z 5.4</strain>
    </source>
</reference>
<feature type="transmembrane region" description="Helical" evidence="1">
    <location>
        <begin position="174"/>
        <end position="205"/>
    </location>
</feature>
<dbReference type="Proteomes" id="UP001623041">
    <property type="component" value="Unassembled WGS sequence"/>
</dbReference>
<organism evidence="2 3">
    <name type="scientific">Bacillus salipaludis</name>
    <dbReference type="NCBI Taxonomy" id="2547811"/>
    <lineage>
        <taxon>Bacteria</taxon>
        <taxon>Bacillati</taxon>
        <taxon>Bacillota</taxon>
        <taxon>Bacilli</taxon>
        <taxon>Bacillales</taxon>
        <taxon>Bacillaceae</taxon>
        <taxon>Bacillus</taxon>
    </lineage>
</organism>
<feature type="transmembrane region" description="Helical" evidence="1">
    <location>
        <begin position="104"/>
        <end position="125"/>
    </location>
</feature>
<protein>
    <submittedName>
        <fullName evidence="2">DUF6337 family protein</fullName>
    </submittedName>
</protein>
<feature type="transmembrane region" description="Helical" evidence="1">
    <location>
        <begin position="386"/>
        <end position="403"/>
    </location>
</feature>
<dbReference type="InterPro" id="IPR045918">
    <property type="entry name" value="DUF6337"/>
</dbReference>
<proteinExistence type="predicted"/>
<accession>A0ABW8RL30</accession>